<dbReference type="PROSITE" id="PS50901">
    <property type="entry name" value="FTSK"/>
    <property type="match status" value="1"/>
</dbReference>
<keyword evidence="8 16" id="KW-1133">Transmembrane helix</keyword>
<evidence type="ECO:0000256" key="16">
    <source>
        <dbReference type="SAM" id="Phobius"/>
    </source>
</evidence>
<feature type="region of interest" description="Disordered" evidence="15">
    <location>
        <begin position="272"/>
        <end position="357"/>
    </location>
</feature>
<sequence>MATRTSSPPASRNKGTSKPAARAGSKASGSSARSSGSQSRSKPAPKGRSTAKSKRPAPRAVRNGTGPIAALGLALGRGVAAVWLGVAHVLGATVRKVGHTARELEPEHRRDGAGLFLIGAAVVVAAAVWWQLPGGVGDAVRTVVNGSVGLLGWFVPLLLCFVAWRNLRNPESNGPAGRQIIGWAALLFGVLGLVHIANGMPRPLRGNTEDLQQAGGAIGFVISSLFMDLLRSTLVVVPLLVLLAVFGVLVITGTPVYQVPVRLAELRDKLLGRTPPEPELPAEEETAPLKRSRPRRRVGSMTDAATDPADVDPDLGDQPYDTPVLEDRAFSRRKAKTPVEVPEQAEAPADEKLEAPPHTPLPARVEQLALSGDITYSLPANETLKSGSVHKARSQASDAVVARLTEVLEQFDIDAQVTGYTRGPTVTRYEVELGPAVKVEKVTALGKNIAYAVASADVRILSPIPGKSAIGIEIPNVDKEIVSLGDVLRSGNARNDHHPMIVGLGKDVEGGFVVANMSKMPHLLVAGATGSGKSSFVNSMITSILMRSTPDEVRMILVDPKRVELNIYEGVPHLITPIITNPKKAAEALNWVVREMDMRYDDLAAFGFRHVDDFNKAVRAGKVKVPPGSERVLAPYPYLLVVVDELADLMMVAPRDVEDAVVRITQLARAAGIHLILATQRPSVDVVTGLIKANVPSRLAFATSSLADSRVILDQPGAEKLVGQGDGLFLPMGAGKPVRVQGSWVTEAEINQVVAHCKQQLQPTYRDDVTAPAAAKRDLDDDIGDDLDLVVQAIELVVSTQFGSTSMLQRKLRVGFAKAGRLMDILESRGVVGPSEGSKARDVLIKPDDLDAVIATLQEGEQ</sequence>
<keyword evidence="7 14" id="KW-0067">ATP-binding</keyword>
<feature type="compositionally biased region" description="Basic residues" evidence="15">
    <location>
        <begin position="43"/>
        <end position="57"/>
    </location>
</feature>
<evidence type="ECO:0000256" key="3">
    <source>
        <dbReference type="ARBA" id="ARBA00022618"/>
    </source>
</evidence>
<keyword evidence="2" id="KW-1003">Cell membrane</keyword>
<dbReference type="InterPro" id="IPR041027">
    <property type="entry name" value="FtsK_alpha"/>
</dbReference>
<dbReference type="InterPro" id="IPR025199">
    <property type="entry name" value="FtsK_4TM"/>
</dbReference>
<dbReference type="SMART" id="SM00843">
    <property type="entry name" value="Ftsk_gamma"/>
    <property type="match status" value="1"/>
</dbReference>
<comment type="function">
    <text evidence="12">Essential cell division protein that coordinates cell division and chromosome segregation. The N-terminus is involved in assembly of the cell-division machinery. The C-terminus functions as a DNA motor that moves dsDNA in an ATP-dependent manner towards the dif recombination site, which is located within the replication terminus region. Required for activation of the Xer recombinase, allowing activation of chromosome unlinking by recombination.</text>
</comment>
<dbReference type="GO" id="GO:0005524">
    <property type="term" value="F:ATP binding"/>
    <property type="evidence" value="ECO:0007669"/>
    <property type="project" value="UniProtKB-UniRule"/>
</dbReference>
<evidence type="ECO:0000256" key="9">
    <source>
        <dbReference type="ARBA" id="ARBA00023125"/>
    </source>
</evidence>
<dbReference type="GO" id="GO:0007059">
    <property type="term" value="P:chromosome segregation"/>
    <property type="evidence" value="ECO:0007669"/>
    <property type="project" value="UniProtKB-KW"/>
</dbReference>
<feature type="transmembrane region" description="Helical" evidence="16">
    <location>
        <begin position="68"/>
        <end position="91"/>
    </location>
</feature>
<feature type="domain" description="FtsK" evidence="17">
    <location>
        <begin position="510"/>
        <end position="710"/>
    </location>
</feature>
<comment type="subunit">
    <text evidence="13">Homohexamer. Forms a ring that surrounds DNA.</text>
</comment>
<keyword evidence="19" id="KW-1185">Reference proteome</keyword>
<keyword evidence="11" id="KW-0131">Cell cycle</keyword>
<feature type="transmembrane region" description="Helical" evidence="16">
    <location>
        <begin position="180"/>
        <end position="199"/>
    </location>
</feature>
<keyword evidence="3" id="KW-0132">Cell division</keyword>
<dbReference type="GO" id="GO:0005886">
    <property type="term" value="C:plasma membrane"/>
    <property type="evidence" value="ECO:0007669"/>
    <property type="project" value="UniProtKB-SubCell"/>
</dbReference>
<evidence type="ECO:0000256" key="14">
    <source>
        <dbReference type="PROSITE-ProRule" id="PRU00289"/>
    </source>
</evidence>
<dbReference type="PANTHER" id="PTHR22683:SF41">
    <property type="entry name" value="DNA TRANSLOCASE FTSK"/>
    <property type="match status" value="1"/>
</dbReference>
<dbReference type="GO" id="GO:0051301">
    <property type="term" value="P:cell division"/>
    <property type="evidence" value="ECO:0007669"/>
    <property type="project" value="UniProtKB-KW"/>
</dbReference>
<protein>
    <submittedName>
        <fullName evidence="18">DNA translocase FtsK</fullName>
    </submittedName>
</protein>
<proteinExistence type="predicted"/>
<dbReference type="Proteomes" id="UP000683575">
    <property type="component" value="Chromosome"/>
</dbReference>
<dbReference type="RefSeq" id="WP_216941005.1">
    <property type="nucleotide sequence ID" value="NZ_CP077062.1"/>
</dbReference>
<keyword evidence="4 16" id="KW-0812">Transmembrane</keyword>
<evidence type="ECO:0000256" key="6">
    <source>
        <dbReference type="ARBA" id="ARBA00022829"/>
    </source>
</evidence>
<dbReference type="EMBL" id="CP077062">
    <property type="protein sequence ID" value="QWZ09159.1"/>
    <property type="molecule type" value="Genomic_DNA"/>
</dbReference>
<dbReference type="CDD" id="cd01127">
    <property type="entry name" value="TrwB_TraG_TraD_VirD4"/>
    <property type="match status" value="1"/>
</dbReference>
<evidence type="ECO:0000256" key="10">
    <source>
        <dbReference type="ARBA" id="ARBA00023136"/>
    </source>
</evidence>
<dbReference type="KEGG" id="nps:KRR39_04985"/>
<feature type="transmembrane region" description="Helical" evidence="16">
    <location>
        <begin position="237"/>
        <end position="257"/>
    </location>
</feature>
<dbReference type="InterPro" id="IPR003593">
    <property type="entry name" value="AAA+_ATPase"/>
</dbReference>
<feature type="binding site" evidence="14">
    <location>
        <begin position="527"/>
        <end position="534"/>
    </location>
    <ligand>
        <name>ATP</name>
        <dbReference type="ChEBI" id="CHEBI:30616"/>
    </ligand>
</feature>
<organism evidence="18 19">
    <name type="scientific">Nocardioides panacis</name>
    <dbReference type="NCBI Taxonomy" id="2849501"/>
    <lineage>
        <taxon>Bacteria</taxon>
        <taxon>Bacillati</taxon>
        <taxon>Actinomycetota</taxon>
        <taxon>Actinomycetes</taxon>
        <taxon>Propionibacteriales</taxon>
        <taxon>Nocardioidaceae</taxon>
        <taxon>Nocardioides</taxon>
    </lineage>
</organism>
<evidence type="ECO:0000256" key="2">
    <source>
        <dbReference type="ARBA" id="ARBA00022475"/>
    </source>
</evidence>
<evidence type="ECO:0000256" key="1">
    <source>
        <dbReference type="ARBA" id="ARBA00004651"/>
    </source>
</evidence>
<reference evidence="18" key="1">
    <citation type="submission" date="2021-06" db="EMBL/GenBank/DDBJ databases">
        <title>Complete genome sequence of Nocardioides sp. G188.</title>
        <authorList>
            <person name="Im W.-T."/>
        </authorList>
    </citation>
    <scope>NUCLEOTIDE SEQUENCE</scope>
    <source>
        <strain evidence="18">G188</strain>
    </source>
</reference>
<dbReference type="Pfam" id="PF01580">
    <property type="entry name" value="FtsK_SpoIIIE"/>
    <property type="match status" value="1"/>
</dbReference>
<keyword evidence="9" id="KW-0238">DNA-binding</keyword>
<feature type="transmembrane region" description="Helical" evidence="16">
    <location>
        <begin position="112"/>
        <end position="130"/>
    </location>
</feature>
<dbReference type="SMART" id="SM00382">
    <property type="entry name" value="AAA"/>
    <property type="match status" value="1"/>
</dbReference>
<evidence type="ECO:0000259" key="17">
    <source>
        <dbReference type="PROSITE" id="PS50901"/>
    </source>
</evidence>
<evidence type="ECO:0000256" key="11">
    <source>
        <dbReference type="ARBA" id="ARBA00023306"/>
    </source>
</evidence>
<evidence type="ECO:0000256" key="8">
    <source>
        <dbReference type="ARBA" id="ARBA00022989"/>
    </source>
</evidence>
<feature type="compositionally biased region" description="Polar residues" evidence="15">
    <location>
        <begin position="1"/>
        <end position="16"/>
    </location>
</feature>
<keyword evidence="6" id="KW-0159">Chromosome partition</keyword>
<feature type="transmembrane region" description="Helical" evidence="16">
    <location>
        <begin position="150"/>
        <end position="168"/>
    </location>
</feature>
<dbReference type="InterPro" id="IPR050206">
    <property type="entry name" value="FtsK/SpoIIIE/SftA"/>
</dbReference>
<dbReference type="Pfam" id="PF13491">
    <property type="entry name" value="FtsK_4TM"/>
    <property type="match status" value="1"/>
</dbReference>
<dbReference type="InterPro" id="IPR002543">
    <property type="entry name" value="FtsK_dom"/>
</dbReference>
<evidence type="ECO:0000313" key="18">
    <source>
        <dbReference type="EMBL" id="QWZ09159.1"/>
    </source>
</evidence>
<feature type="region of interest" description="Disordered" evidence="15">
    <location>
        <begin position="1"/>
        <end position="63"/>
    </location>
</feature>
<dbReference type="PANTHER" id="PTHR22683">
    <property type="entry name" value="SPORULATION PROTEIN RELATED"/>
    <property type="match status" value="1"/>
</dbReference>
<evidence type="ECO:0000256" key="5">
    <source>
        <dbReference type="ARBA" id="ARBA00022741"/>
    </source>
</evidence>
<dbReference type="Pfam" id="PF17854">
    <property type="entry name" value="FtsK_alpha"/>
    <property type="match status" value="1"/>
</dbReference>
<feature type="transmembrane region" description="Helical" evidence="16">
    <location>
        <begin position="211"/>
        <end position="230"/>
    </location>
</feature>
<accession>A0A975T1I0</accession>
<dbReference type="AlphaFoldDB" id="A0A975T1I0"/>
<name>A0A975T1I0_9ACTN</name>
<dbReference type="Pfam" id="PF09397">
    <property type="entry name" value="FtsK_gamma"/>
    <property type="match status" value="1"/>
</dbReference>
<evidence type="ECO:0000256" key="12">
    <source>
        <dbReference type="ARBA" id="ARBA00024986"/>
    </source>
</evidence>
<dbReference type="InterPro" id="IPR018541">
    <property type="entry name" value="Ftsk_gamma"/>
</dbReference>
<dbReference type="GO" id="GO:0003677">
    <property type="term" value="F:DNA binding"/>
    <property type="evidence" value="ECO:0007669"/>
    <property type="project" value="UniProtKB-KW"/>
</dbReference>
<evidence type="ECO:0000256" key="7">
    <source>
        <dbReference type="ARBA" id="ARBA00022840"/>
    </source>
</evidence>
<gene>
    <name evidence="18" type="ORF">KRR39_04985</name>
</gene>
<evidence type="ECO:0000256" key="4">
    <source>
        <dbReference type="ARBA" id="ARBA00022692"/>
    </source>
</evidence>
<evidence type="ECO:0000256" key="15">
    <source>
        <dbReference type="SAM" id="MobiDB-lite"/>
    </source>
</evidence>
<comment type="subcellular location">
    <subcellularLocation>
        <location evidence="1">Cell membrane</location>
        <topology evidence="1">Multi-pass membrane protein</topology>
    </subcellularLocation>
</comment>
<feature type="compositionally biased region" description="Low complexity" evidence="15">
    <location>
        <begin position="17"/>
        <end position="42"/>
    </location>
</feature>
<evidence type="ECO:0000256" key="13">
    <source>
        <dbReference type="ARBA" id="ARBA00025923"/>
    </source>
</evidence>
<keyword evidence="5 14" id="KW-0547">Nucleotide-binding</keyword>
<evidence type="ECO:0000313" key="19">
    <source>
        <dbReference type="Proteomes" id="UP000683575"/>
    </source>
</evidence>
<keyword evidence="10 16" id="KW-0472">Membrane</keyword>